<accession>A0A8T3C928</accession>
<name>A0A8T3C928_DENNO</name>
<evidence type="ECO:0000313" key="2">
    <source>
        <dbReference type="Proteomes" id="UP000829196"/>
    </source>
</evidence>
<dbReference type="SMR" id="A0A8T3C928"/>
<evidence type="ECO:0000313" key="1">
    <source>
        <dbReference type="EMBL" id="KAI0531074.1"/>
    </source>
</evidence>
<organism evidence="1 2">
    <name type="scientific">Dendrobium nobile</name>
    <name type="common">Orchid</name>
    <dbReference type="NCBI Taxonomy" id="94219"/>
    <lineage>
        <taxon>Eukaryota</taxon>
        <taxon>Viridiplantae</taxon>
        <taxon>Streptophyta</taxon>
        <taxon>Embryophyta</taxon>
        <taxon>Tracheophyta</taxon>
        <taxon>Spermatophyta</taxon>
        <taxon>Magnoliopsida</taxon>
        <taxon>Liliopsida</taxon>
        <taxon>Asparagales</taxon>
        <taxon>Orchidaceae</taxon>
        <taxon>Epidendroideae</taxon>
        <taxon>Malaxideae</taxon>
        <taxon>Dendrobiinae</taxon>
        <taxon>Dendrobium</taxon>
    </lineage>
</organism>
<comment type="caution">
    <text evidence="1">The sequence shown here is derived from an EMBL/GenBank/DDBJ whole genome shotgun (WGS) entry which is preliminary data.</text>
</comment>
<keyword evidence="2" id="KW-1185">Reference proteome</keyword>
<dbReference type="EMBL" id="JAGYWB010000001">
    <property type="protein sequence ID" value="KAI0531074.1"/>
    <property type="molecule type" value="Genomic_DNA"/>
</dbReference>
<dbReference type="AlphaFoldDB" id="A0A8T3C928"/>
<dbReference type="Proteomes" id="UP000829196">
    <property type="component" value="Unassembled WGS sequence"/>
</dbReference>
<sequence length="58" mass="6750">MNLLEEQRNFKICPSALTIWNLHSPLCFSLKKCANLYVNCPPSLEKIKSIFRDLNQLL</sequence>
<proteinExistence type="predicted"/>
<gene>
    <name evidence="1" type="ORF">KFK09_000625</name>
</gene>
<protein>
    <submittedName>
        <fullName evidence="1">Uncharacterized protein</fullName>
    </submittedName>
</protein>
<reference evidence="1" key="1">
    <citation type="journal article" date="2022" name="Front. Genet.">
        <title>Chromosome-Scale Assembly of the Dendrobium nobile Genome Provides Insights Into the Molecular Mechanism of the Biosynthesis of the Medicinal Active Ingredient of Dendrobium.</title>
        <authorList>
            <person name="Xu Q."/>
            <person name="Niu S.-C."/>
            <person name="Li K.-L."/>
            <person name="Zheng P.-J."/>
            <person name="Zhang X.-J."/>
            <person name="Jia Y."/>
            <person name="Liu Y."/>
            <person name="Niu Y.-X."/>
            <person name="Yu L.-H."/>
            <person name="Chen D.-F."/>
            <person name="Zhang G.-Q."/>
        </authorList>
    </citation>
    <scope>NUCLEOTIDE SEQUENCE</scope>
    <source>
        <tissue evidence="1">Leaf</tissue>
    </source>
</reference>